<evidence type="ECO:0000313" key="12">
    <source>
        <dbReference type="Proteomes" id="UP000298763"/>
    </source>
</evidence>
<dbReference type="RefSeq" id="WP_137313481.1">
    <property type="nucleotide sequence ID" value="NZ_CP040017.1"/>
</dbReference>
<reference evidence="11 12" key="1">
    <citation type="submission" date="2019-05" db="EMBL/GenBank/DDBJ databases">
        <title>Draft Genome Sequences of Six Type Strains of the Genus Massilia.</title>
        <authorList>
            <person name="Miess H."/>
            <person name="Frediansyhah A."/>
            <person name="Gross H."/>
        </authorList>
    </citation>
    <scope>NUCLEOTIDE SEQUENCE [LARGE SCALE GENOMIC DNA]</scope>
    <source>
        <strain evidence="11 12">DSMZ 26121</strain>
    </source>
</reference>
<dbReference type="InterPro" id="IPR001444">
    <property type="entry name" value="Flag_bb_rod_N"/>
</dbReference>
<evidence type="ECO:0000259" key="8">
    <source>
        <dbReference type="Pfam" id="PF07559"/>
    </source>
</evidence>
<dbReference type="InterPro" id="IPR020013">
    <property type="entry name" value="Flagellar_FlgE/F/G"/>
</dbReference>
<evidence type="ECO:0000256" key="3">
    <source>
        <dbReference type="ARBA" id="ARBA00019015"/>
    </source>
</evidence>
<dbReference type="PROSITE" id="PS00588">
    <property type="entry name" value="FLAGELLA_BB_ROD"/>
    <property type="match status" value="1"/>
</dbReference>
<dbReference type="AlphaFoldDB" id="A0A4P8HPX2"/>
<dbReference type="PANTHER" id="PTHR30435">
    <property type="entry name" value="FLAGELLAR PROTEIN"/>
    <property type="match status" value="1"/>
</dbReference>
<dbReference type="InterPro" id="IPR011491">
    <property type="entry name" value="FlgE_D2"/>
</dbReference>
<keyword evidence="10" id="KW-0966">Cell projection</keyword>
<dbReference type="EMBL" id="CP040017">
    <property type="protein sequence ID" value="QCP10602.1"/>
    <property type="molecule type" value="Genomic_DNA"/>
</dbReference>
<evidence type="ECO:0000313" key="11">
    <source>
        <dbReference type="EMBL" id="QCP10602.1"/>
    </source>
</evidence>
<dbReference type="EMBL" id="JACHXS010000003">
    <property type="protein sequence ID" value="MBB3221447.1"/>
    <property type="molecule type" value="Genomic_DNA"/>
</dbReference>
<evidence type="ECO:0000256" key="4">
    <source>
        <dbReference type="ARBA" id="ARBA00023143"/>
    </source>
</evidence>
<proteinExistence type="inferred from homology"/>
<dbReference type="Pfam" id="PF22692">
    <property type="entry name" value="LlgE_F_G_D1"/>
    <property type="match status" value="1"/>
</dbReference>
<dbReference type="GO" id="GO:0009424">
    <property type="term" value="C:bacterial-type flagellum hook"/>
    <property type="evidence" value="ECO:0007669"/>
    <property type="project" value="TreeGrafter"/>
</dbReference>
<gene>
    <name evidence="11" type="ORF">FCL38_09285</name>
    <name evidence="10" type="ORF">FHS02_002254</name>
</gene>
<dbReference type="InterPro" id="IPR019776">
    <property type="entry name" value="Flagellar_basal_body_rod_CS"/>
</dbReference>
<dbReference type="InterPro" id="IPR037925">
    <property type="entry name" value="FlgE/F/G-like"/>
</dbReference>
<dbReference type="Pfam" id="PF00460">
    <property type="entry name" value="Flg_bb_rod"/>
    <property type="match status" value="1"/>
</dbReference>
<dbReference type="InterPro" id="IPR010930">
    <property type="entry name" value="Flg_bb/hook_C_dom"/>
</dbReference>
<evidence type="ECO:0000256" key="5">
    <source>
        <dbReference type="RuleBase" id="RU362116"/>
    </source>
</evidence>
<organism evidence="10 13">
    <name type="scientific">Pseudoduganella umbonata</name>
    <dbReference type="NCBI Taxonomy" id="864828"/>
    <lineage>
        <taxon>Bacteria</taxon>
        <taxon>Pseudomonadati</taxon>
        <taxon>Pseudomonadota</taxon>
        <taxon>Betaproteobacteria</taxon>
        <taxon>Burkholderiales</taxon>
        <taxon>Oxalobacteraceae</taxon>
        <taxon>Telluria group</taxon>
        <taxon>Pseudoduganella</taxon>
    </lineage>
</organism>
<keyword evidence="12" id="KW-1185">Reference proteome</keyword>
<comment type="similarity">
    <text evidence="2 5">Belongs to the flagella basal body rod proteins family.</text>
</comment>
<dbReference type="Proteomes" id="UP000298763">
    <property type="component" value="Chromosome"/>
</dbReference>
<dbReference type="NCBIfam" id="TIGR03506">
    <property type="entry name" value="FlgEFG_subfam"/>
    <property type="match status" value="1"/>
</dbReference>
<feature type="domain" description="Flagellar hook protein FlgE/F/G-like D1" evidence="9">
    <location>
        <begin position="77"/>
        <end position="142"/>
    </location>
</feature>
<dbReference type="Pfam" id="PF07559">
    <property type="entry name" value="FlgE_D2"/>
    <property type="match status" value="1"/>
</dbReference>
<dbReference type="PANTHER" id="PTHR30435:SF1">
    <property type="entry name" value="FLAGELLAR HOOK PROTEIN FLGE"/>
    <property type="match status" value="1"/>
</dbReference>
<feature type="domain" description="Flagellar basal-body/hook protein C-terminal" evidence="7">
    <location>
        <begin position="357"/>
        <end position="398"/>
    </location>
</feature>
<name>A0A4P8HPX2_9BURK</name>
<comment type="subcellular location">
    <subcellularLocation>
        <location evidence="1 5">Bacterial flagellum basal body</location>
    </subcellularLocation>
</comment>
<evidence type="ECO:0000256" key="2">
    <source>
        <dbReference type="ARBA" id="ARBA00009677"/>
    </source>
</evidence>
<comment type="function">
    <text evidence="5">A flexible structure which links the flagellar filament to the drive apparatus in the basal body.</text>
</comment>
<dbReference type="InterPro" id="IPR037058">
    <property type="entry name" value="Falgellar_hook_FlgE_sf"/>
</dbReference>
<reference evidence="10 13" key="2">
    <citation type="submission" date="2020-08" db="EMBL/GenBank/DDBJ databases">
        <title>Genomic Encyclopedia of Type Strains, Phase III (KMG-III): the genomes of soil and plant-associated and newly described type strains.</title>
        <authorList>
            <person name="Whitman W."/>
        </authorList>
    </citation>
    <scope>NUCLEOTIDE SEQUENCE [LARGE SCALE GENOMIC DNA]</scope>
    <source>
        <strain evidence="10 13">CECT 7753</strain>
    </source>
</reference>
<evidence type="ECO:0000256" key="1">
    <source>
        <dbReference type="ARBA" id="ARBA00004117"/>
    </source>
</evidence>
<evidence type="ECO:0000313" key="13">
    <source>
        <dbReference type="Proteomes" id="UP000584325"/>
    </source>
</evidence>
<dbReference type="Proteomes" id="UP000584325">
    <property type="component" value="Unassembled WGS sequence"/>
</dbReference>
<dbReference type="GO" id="GO:0071978">
    <property type="term" value="P:bacterial-type flagellum-dependent swarming motility"/>
    <property type="evidence" value="ECO:0007669"/>
    <property type="project" value="TreeGrafter"/>
</dbReference>
<feature type="domain" description="Flagellar basal body rod protein N-terminal" evidence="6">
    <location>
        <begin position="3"/>
        <end position="33"/>
    </location>
</feature>
<keyword evidence="10" id="KW-0282">Flagellum</keyword>
<sequence>MSFNIALSGIQAVNEQLNSISNNIANASTYGYKAQRANFASMYAGSQPTGVQVGSTTQNIGLTGGVLSTGRSLDASINGRGFFVSKTGSGETVYSRVGIFTKDGSDFLVDSAGRRVQGNQLTPGVESDGVPGDIKVPTQTLQAKATESIDFTANLSADWKKPAIAFDAAAPDPASYNMTKVTLAFDSQGKSHTISQYFARTADDANAVKVYTLVDGKEPTDGGSIDLTFDENGKLENDPTTLEMTFTPAPAAEMAITLDYLGTTFQAGEATTSVNIADGYTTGQYVGVELASDGKVIAKYSNGEQQAVGQIKLATFSNEDALIPVSDTSWTANGADIGTVSLDNPGASVAGALSTATLEGSNVDITSELVGLMGSQRNYQANSKVITTENQMLQSLMQAM</sequence>
<feature type="domain" description="Flagellar hook protein FlgE D2" evidence="8">
    <location>
        <begin position="154"/>
        <end position="280"/>
    </location>
</feature>
<dbReference type="GO" id="GO:0005829">
    <property type="term" value="C:cytosol"/>
    <property type="evidence" value="ECO:0007669"/>
    <property type="project" value="TreeGrafter"/>
</dbReference>
<keyword evidence="10" id="KW-0969">Cilium</keyword>
<dbReference type="OrthoDB" id="8578401at2"/>
<evidence type="ECO:0000313" key="10">
    <source>
        <dbReference type="EMBL" id="MBB3221447.1"/>
    </source>
</evidence>
<dbReference type="SUPFAM" id="SSF117143">
    <property type="entry name" value="Flagellar hook protein flgE"/>
    <property type="match status" value="1"/>
</dbReference>
<evidence type="ECO:0000259" key="9">
    <source>
        <dbReference type="Pfam" id="PF22692"/>
    </source>
</evidence>
<dbReference type="GO" id="GO:0009425">
    <property type="term" value="C:bacterial-type flagellum basal body"/>
    <property type="evidence" value="ECO:0007669"/>
    <property type="project" value="UniProtKB-SubCell"/>
</dbReference>
<accession>A0A4P8HPX2</accession>
<evidence type="ECO:0000259" key="6">
    <source>
        <dbReference type="Pfam" id="PF00460"/>
    </source>
</evidence>
<dbReference type="Pfam" id="PF06429">
    <property type="entry name" value="Flg_bbr_C"/>
    <property type="match status" value="1"/>
</dbReference>
<evidence type="ECO:0000259" key="7">
    <source>
        <dbReference type="Pfam" id="PF06429"/>
    </source>
</evidence>
<keyword evidence="4 5" id="KW-0975">Bacterial flagellum</keyword>
<dbReference type="Gene3D" id="2.60.98.20">
    <property type="entry name" value="Flagellar hook protein FlgE"/>
    <property type="match status" value="1"/>
</dbReference>
<protein>
    <recommendedName>
        <fullName evidence="3 5">Flagellar hook protein FlgE</fullName>
    </recommendedName>
</protein>
<dbReference type="InterPro" id="IPR053967">
    <property type="entry name" value="LlgE_F_G-like_D1"/>
</dbReference>